<protein>
    <submittedName>
        <fullName evidence="2">Uncharacterized protein</fullName>
    </submittedName>
</protein>
<dbReference type="EMBL" id="KQ965746">
    <property type="protein sequence ID" value="KXS17569.1"/>
    <property type="molecule type" value="Genomic_DNA"/>
</dbReference>
<name>A0A139ALA4_GONPJ</name>
<evidence type="ECO:0000313" key="2">
    <source>
        <dbReference type="EMBL" id="KXS17569.1"/>
    </source>
</evidence>
<reference evidence="2 3" key="1">
    <citation type="journal article" date="2015" name="Genome Biol. Evol.">
        <title>Phylogenomic analyses indicate that early fungi evolved digesting cell walls of algal ancestors of land plants.</title>
        <authorList>
            <person name="Chang Y."/>
            <person name="Wang S."/>
            <person name="Sekimoto S."/>
            <person name="Aerts A.L."/>
            <person name="Choi C."/>
            <person name="Clum A."/>
            <person name="LaButti K.M."/>
            <person name="Lindquist E.A."/>
            <person name="Yee Ngan C."/>
            <person name="Ohm R.A."/>
            <person name="Salamov A.A."/>
            <person name="Grigoriev I.V."/>
            <person name="Spatafora J.W."/>
            <person name="Berbee M.L."/>
        </authorList>
    </citation>
    <scope>NUCLEOTIDE SEQUENCE [LARGE SCALE GENOMIC DNA]</scope>
    <source>
        <strain evidence="2 3">JEL478</strain>
    </source>
</reference>
<proteinExistence type="predicted"/>
<organism evidence="2 3">
    <name type="scientific">Gonapodya prolifera (strain JEL478)</name>
    <name type="common">Monoblepharis prolifera</name>
    <dbReference type="NCBI Taxonomy" id="1344416"/>
    <lineage>
        <taxon>Eukaryota</taxon>
        <taxon>Fungi</taxon>
        <taxon>Fungi incertae sedis</taxon>
        <taxon>Chytridiomycota</taxon>
        <taxon>Chytridiomycota incertae sedis</taxon>
        <taxon>Monoblepharidomycetes</taxon>
        <taxon>Monoblepharidales</taxon>
        <taxon>Gonapodyaceae</taxon>
        <taxon>Gonapodya</taxon>
    </lineage>
</organism>
<keyword evidence="3" id="KW-1185">Reference proteome</keyword>
<evidence type="ECO:0000256" key="1">
    <source>
        <dbReference type="SAM" id="MobiDB-lite"/>
    </source>
</evidence>
<accession>A0A139ALA4</accession>
<feature type="region of interest" description="Disordered" evidence="1">
    <location>
        <begin position="54"/>
        <end position="75"/>
    </location>
</feature>
<feature type="compositionally biased region" description="Basic residues" evidence="1">
    <location>
        <begin position="63"/>
        <end position="73"/>
    </location>
</feature>
<sequence length="156" mass="18057">MSLPTSAPPPASKHQSTSRIFRIFASTRKLIYPTVNGNARPVQIHLSASTLASIHQTTDSPRRVQHSKGKVSKMQRGARMLSLHRLMFYLIHCRIEAQKRNRLFKRRGANEHKNRHNLGRYWRVRAPNTQGRTEHSLFRRGSEFAPTQSPLFYRTS</sequence>
<dbReference type="AlphaFoldDB" id="A0A139ALA4"/>
<dbReference type="Proteomes" id="UP000070544">
    <property type="component" value="Unassembled WGS sequence"/>
</dbReference>
<evidence type="ECO:0000313" key="3">
    <source>
        <dbReference type="Proteomes" id="UP000070544"/>
    </source>
</evidence>
<gene>
    <name evidence="2" type="ORF">M427DRAFT_54506</name>
</gene>